<organism evidence="1 2">
    <name type="scientific">Seminavis robusta</name>
    <dbReference type="NCBI Taxonomy" id="568900"/>
    <lineage>
        <taxon>Eukaryota</taxon>
        <taxon>Sar</taxon>
        <taxon>Stramenopiles</taxon>
        <taxon>Ochrophyta</taxon>
        <taxon>Bacillariophyta</taxon>
        <taxon>Bacillariophyceae</taxon>
        <taxon>Bacillariophycidae</taxon>
        <taxon>Naviculales</taxon>
        <taxon>Naviculaceae</taxon>
        <taxon>Seminavis</taxon>
    </lineage>
</organism>
<evidence type="ECO:0000313" key="1">
    <source>
        <dbReference type="EMBL" id="CAB9517887.1"/>
    </source>
</evidence>
<accession>A0A9N8HM95</accession>
<dbReference type="Proteomes" id="UP001153069">
    <property type="component" value="Unassembled WGS sequence"/>
</dbReference>
<reference evidence="1" key="1">
    <citation type="submission" date="2020-06" db="EMBL/GenBank/DDBJ databases">
        <authorList>
            <consortium name="Plant Systems Biology data submission"/>
        </authorList>
    </citation>
    <scope>NUCLEOTIDE SEQUENCE</scope>
    <source>
        <strain evidence="1">D6</strain>
    </source>
</reference>
<dbReference type="AlphaFoldDB" id="A0A9N8HM95"/>
<gene>
    <name evidence="1" type="ORF">SEMRO_889_G216540.1</name>
</gene>
<protein>
    <submittedName>
        <fullName evidence="1">Uncharacterized protein</fullName>
    </submittedName>
</protein>
<proteinExistence type="predicted"/>
<name>A0A9N8HM95_9STRA</name>
<keyword evidence="2" id="KW-1185">Reference proteome</keyword>
<comment type="caution">
    <text evidence="1">The sequence shown here is derived from an EMBL/GenBank/DDBJ whole genome shotgun (WGS) entry which is preliminary data.</text>
</comment>
<dbReference type="EMBL" id="CAICTM010000887">
    <property type="protein sequence ID" value="CAB9517887.1"/>
    <property type="molecule type" value="Genomic_DNA"/>
</dbReference>
<sequence>MRHVFWNNPYPAGIRNTSRSTIIDWDEAGIFLETTNRSYGKCIVSSRVNEEGHYNHAQKYTLIAAVSGGPNGACWFDFKLKAGTTVLDTYDFLDEIINNLGDGGIGGAVPTHTFICDNF</sequence>
<evidence type="ECO:0000313" key="2">
    <source>
        <dbReference type="Proteomes" id="UP001153069"/>
    </source>
</evidence>